<protein>
    <submittedName>
        <fullName evidence="2">Uncharacterized protein</fullName>
    </submittedName>
</protein>
<accession>A0A074S7D7</accession>
<evidence type="ECO:0000313" key="3">
    <source>
        <dbReference type="Proteomes" id="UP000027456"/>
    </source>
</evidence>
<feature type="compositionally biased region" description="Polar residues" evidence="1">
    <location>
        <begin position="1"/>
        <end position="11"/>
    </location>
</feature>
<feature type="region of interest" description="Disordered" evidence="1">
    <location>
        <begin position="1"/>
        <end position="26"/>
    </location>
</feature>
<reference evidence="2 3" key="1">
    <citation type="submission" date="2013-12" db="EMBL/GenBank/DDBJ databases">
        <authorList>
            <person name="Cubeta M."/>
            <person name="Pakala S."/>
            <person name="Fedorova N."/>
            <person name="Thomas E."/>
            <person name="Dean R."/>
            <person name="Jabaji S."/>
            <person name="Neate S."/>
            <person name="Toda T."/>
            <person name="Tavantzis S."/>
            <person name="Vilgalys R."/>
            <person name="Bharathan N."/>
            <person name="Pakala S."/>
            <person name="Losada L.S."/>
            <person name="Zafar N."/>
            <person name="Nierman W."/>
        </authorList>
    </citation>
    <scope>NUCLEOTIDE SEQUENCE [LARGE SCALE GENOMIC DNA]</scope>
    <source>
        <strain evidence="2 3">123E</strain>
    </source>
</reference>
<proteinExistence type="predicted"/>
<name>A0A074S7D7_9AGAM</name>
<evidence type="ECO:0000256" key="1">
    <source>
        <dbReference type="SAM" id="MobiDB-lite"/>
    </source>
</evidence>
<keyword evidence="3" id="KW-1185">Reference proteome</keyword>
<evidence type="ECO:0000313" key="2">
    <source>
        <dbReference type="EMBL" id="KEP55144.1"/>
    </source>
</evidence>
<feature type="region of interest" description="Disordered" evidence="1">
    <location>
        <begin position="197"/>
        <end position="216"/>
    </location>
</feature>
<dbReference type="Proteomes" id="UP000027456">
    <property type="component" value="Unassembled WGS sequence"/>
</dbReference>
<comment type="caution">
    <text evidence="2">The sequence shown here is derived from an EMBL/GenBank/DDBJ whole genome shotgun (WGS) entry which is preliminary data.</text>
</comment>
<dbReference type="OrthoDB" id="3240945at2759"/>
<gene>
    <name evidence="2" type="ORF">V565_007870</name>
</gene>
<dbReference type="HOGENOM" id="CLU_1278258_0_0_1"/>
<sequence>MTISPSESTPLLPSFHSRPKSTAPVTVRNGPRAFVTYLICVFASLIRLFSSQKTDPILPTAVSSPPPAPNIPTDRGTSLSMAEKSTTQSTIPQDSALVVIARSELPSTTYPTSSLKKTPSCDSILPMKEVRSVRFSAIIDIHEFSRLVGEPIGMVPASKAPGVKIPQIENELRHSSREKARLALQLEPVPMKSSYNRKLDDYSEYSSESRYGSPIY</sequence>
<organism evidence="2 3">
    <name type="scientific">Rhizoctonia solani 123E</name>
    <dbReference type="NCBI Taxonomy" id="1423351"/>
    <lineage>
        <taxon>Eukaryota</taxon>
        <taxon>Fungi</taxon>
        <taxon>Dikarya</taxon>
        <taxon>Basidiomycota</taxon>
        <taxon>Agaricomycotina</taxon>
        <taxon>Agaricomycetes</taxon>
        <taxon>Cantharellales</taxon>
        <taxon>Ceratobasidiaceae</taxon>
        <taxon>Rhizoctonia</taxon>
    </lineage>
</organism>
<dbReference type="AlphaFoldDB" id="A0A074S7D7"/>
<dbReference type="EMBL" id="AZST01000010">
    <property type="protein sequence ID" value="KEP55144.1"/>
    <property type="molecule type" value="Genomic_DNA"/>
</dbReference>